<keyword evidence="3" id="KW-1185">Reference proteome</keyword>
<feature type="compositionally biased region" description="Low complexity" evidence="1">
    <location>
        <begin position="9"/>
        <end position="21"/>
    </location>
</feature>
<evidence type="ECO:0000256" key="1">
    <source>
        <dbReference type="SAM" id="MobiDB-lite"/>
    </source>
</evidence>
<name>A0AAF5CUQ4_STRER</name>
<feature type="region of interest" description="Disordered" evidence="1">
    <location>
        <begin position="1"/>
        <end position="48"/>
    </location>
</feature>
<accession>A0AAF5CUQ4</accession>
<keyword evidence="2" id="KW-1133">Transmembrane helix</keyword>
<evidence type="ECO:0000313" key="4">
    <source>
        <dbReference type="WBParaSite" id="TCONS_00002151.p1"/>
    </source>
</evidence>
<reference evidence="4" key="1">
    <citation type="submission" date="2024-02" db="UniProtKB">
        <authorList>
            <consortium name="WormBaseParasite"/>
        </authorList>
    </citation>
    <scope>IDENTIFICATION</scope>
</reference>
<dbReference type="Proteomes" id="UP000035681">
    <property type="component" value="Unplaced"/>
</dbReference>
<feature type="transmembrane region" description="Helical" evidence="2">
    <location>
        <begin position="130"/>
        <end position="153"/>
    </location>
</feature>
<keyword evidence="2" id="KW-0812">Transmembrane</keyword>
<feature type="compositionally biased region" description="Basic and acidic residues" evidence="1">
    <location>
        <begin position="23"/>
        <end position="48"/>
    </location>
</feature>
<organism evidence="3 4">
    <name type="scientific">Strongyloides stercoralis</name>
    <name type="common">Threadworm</name>
    <dbReference type="NCBI Taxonomy" id="6248"/>
    <lineage>
        <taxon>Eukaryota</taxon>
        <taxon>Metazoa</taxon>
        <taxon>Ecdysozoa</taxon>
        <taxon>Nematoda</taxon>
        <taxon>Chromadorea</taxon>
        <taxon>Rhabditida</taxon>
        <taxon>Tylenchina</taxon>
        <taxon>Panagrolaimomorpha</taxon>
        <taxon>Strongyloidoidea</taxon>
        <taxon>Strongyloididae</taxon>
        <taxon>Strongyloides</taxon>
    </lineage>
</organism>
<sequence length="231" mass="26618">MTTHKGDASTLHSSKTSTLSDSQEERNLKQRLIDEKAKESKNEKKSNENDFLGSKEVFTKLMSYDWTFLDFIIVVYFLFSAISYAKAFSSFMLMLPTSDGMFNIFLGTYWFACIYPTYKFFTNLNVRGAVLVHTYVNLISGGAILTIVSMTFWNSRYINKSYYTFYIILLCQSFIQFLSIIILSFFPFKVIKTRDIGRISAKYSMKFSEACVNSTIKTYQNATGYINSKLS</sequence>
<feature type="transmembrane region" description="Helical" evidence="2">
    <location>
        <begin position="165"/>
        <end position="188"/>
    </location>
</feature>
<feature type="transmembrane region" description="Helical" evidence="2">
    <location>
        <begin position="100"/>
        <end position="118"/>
    </location>
</feature>
<evidence type="ECO:0000313" key="3">
    <source>
        <dbReference type="Proteomes" id="UP000035681"/>
    </source>
</evidence>
<dbReference type="WBParaSite" id="TCONS_00002151.p1">
    <property type="protein sequence ID" value="TCONS_00002151.p1"/>
    <property type="gene ID" value="XLOC_002046"/>
</dbReference>
<protein>
    <submittedName>
        <fullName evidence="4">AMP-binding domain-containing protein</fullName>
    </submittedName>
</protein>
<keyword evidence="2" id="KW-0472">Membrane</keyword>
<feature type="transmembrane region" description="Helical" evidence="2">
    <location>
        <begin position="68"/>
        <end position="88"/>
    </location>
</feature>
<proteinExistence type="predicted"/>
<evidence type="ECO:0000256" key="2">
    <source>
        <dbReference type="SAM" id="Phobius"/>
    </source>
</evidence>
<dbReference type="AlphaFoldDB" id="A0AAF5CUQ4"/>